<feature type="binding site" evidence="5 9">
    <location>
        <position position="330"/>
    </location>
    <ligand>
        <name>substrate</name>
    </ligand>
</feature>
<feature type="binding site" evidence="5 9">
    <location>
        <position position="262"/>
    </location>
    <ligand>
        <name>substrate</name>
    </ligand>
</feature>
<gene>
    <name evidence="5 12" type="primary">hisD</name>
    <name evidence="12" type="ORF">F3N42_08660</name>
</gene>
<comment type="catalytic activity">
    <reaction evidence="5">
        <text>L-histidinol + 2 NAD(+) + H2O = L-histidine + 2 NADH + 3 H(+)</text>
        <dbReference type="Rhea" id="RHEA:20641"/>
        <dbReference type="ChEBI" id="CHEBI:15377"/>
        <dbReference type="ChEBI" id="CHEBI:15378"/>
        <dbReference type="ChEBI" id="CHEBI:57540"/>
        <dbReference type="ChEBI" id="CHEBI:57595"/>
        <dbReference type="ChEBI" id="CHEBI:57699"/>
        <dbReference type="ChEBI" id="CHEBI:57945"/>
        <dbReference type="EC" id="1.1.1.23"/>
    </reaction>
</comment>
<evidence type="ECO:0000256" key="10">
    <source>
        <dbReference type="PIRSR" id="PIRSR000099-4"/>
    </source>
</evidence>
<sequence length="434" mass="45065">MVIPDIQDWAGLDADARADALARPALDQSGLADQVASILAGVREGGDQALLDYTERFDGVRPAALRVPAETLANAADAVSPSLLVAIDRAMARITAFHDAGRPRALAMDTEDGLRCEARYAPIEPVGLYVPGGSAPLISTVMMLGIPARLAGCSQVVLCTPPGPDGEIDAAILATAHRCGIDTVIRAGGSQAIAAMAFGTASVPACAKLFGPGNAWVTEAKRQAAATPGGAAQDMPAGPSEVLVIADDGADPVAVAWDLLSQAEHGPDSQALLFSDSRDLLVAVRKVLPELASQLPRADVLARSLAHARFLLVADLDQAITLSNRYAPEHLIINTRDANERVDGVTAAGSVFLGPWTPESLGDYCSGTNHVLPTYGHARAFSGLSVRDFMRRMTVQRATPQGLGTAGPDAVTLAAAEGLDAHRMAVAYRLASLP</sequence>
<evidence type="ECO:0000256" key="5">
    <source>
        <dbReference type="HAMAP-Rule" id="MF_01024"/>
    </source>
</evidence>
<dbReference type="GO" id="GO:0004399">
    <property type="term" value="F:histidinol dehydrogenase activity"/>
    <property type="evidence" value="ECO:0007669"/>
    <property type="project" value="UniProtKB-UniRule"/>
</dbReference>
<comment type="pathway">
    <text evidence="5">Amino-acid biosynthesis; L-histidine biosynthesis; L-histidine from 5-phospho-alpha-D-ribose 1-diphosphate: step 9/9.</text>
</comment>
<dbReference type="Pfam" id="PF00815">
    <property type="entry name" value="Histidinol_dh"/>
    <property type="match status" value="1"/>
</dbReference>
<feature type="active site" description="Proton acceptor" evidence="5 7">
    <location>
        <position position="330"/>
    </location>
</feature>
<dbReference type="FunFam" id="3.40.50.1980:FF:000001">
    <property type="entry name" value="Histidinol dehydrogenase"/>
    <property type="match status" value="1"/>
</dbReference>
<dbReference type="GO" id="GO:0005829">
    <property type="term" value="C:cytosol"/>
    <property type="evidence" value="ECO:0007669"/>
    <property type="project" value="TreeGrafter"/>
</dbReference>
<dbReference type="Proteomes" id="UP000325372">
    <property type="component" value="Unassembled WGS sequence"/>
</dbReference>
<comment type="caution">
    <text evidence="12">The sequence shown here is derived from an EMBL/GenBank/DDBJ whole genome shotgun (WGS) entry which is preliminary data.</text>
</comment>
<dbReference type="EC" id="1.1.1.23" evidence="5"/>
<feature type="binding site" evidence="5 9">
    <location>
        <position position="265"/>
    </location>
    <ligand>
        <name>substrate</name>
    </ligand>
</feature>
<keyword evidence="4 5" id="KW-0560">Oxidoreductase</keyword>
<dbReference type="PRINTS" id="PR00083">
    <property type="entry name" value="HOLDHDRGNASE"/>
</dbReference>
<dbReference type="InterPro" id="IPR012131">
    <property type="entry name" value="Hstdl_DH"/>
</dbReference>
<accession>A0A5N0T9Q9</accession>
<comment type="similarity">
    <text evidence="1 5 6 11">Belongs to the histidinol dehydrogenase family.</text>
</comment>
<feature type="active site" description="Proton acceptor" evidence="5 7">
    <location>
        <position position="329"/>
    </location>
</feature>
<dbReference type="GO" id="GO:0051287">
    <property type="term" value="F:NAD binding"/>
    <property type="evidence" value="ECO:0007669"/>
    <property type="project" value="InterPro"/>
</dbReference>
<feature type="binding site" evidence="5 9">
    <location>
        <position position="422"/>
    </location>
    <ligand>
        <name>substrate</name>
    </ligand>
</feature>
<dbReference type="SUPFAM" id="SSF53720">
    <property type="entry name" value="ALDH-like"/>
    <property type="match status" value="1"/>
</dbReference>
<evidence type="ECO:0000256" key="3">
    <source>
        <dbReference type="ARBA" id="ARBA00022833"/>
    </source>
</evidence>
<dbReference type="NCBIfam" id="TIGR00069">
    <property type="entry name" value="hisD"/>
    <property type="match status" value="1"/>
</dbReference>
<evidence type="ECO:0000256" key="1">
    <source>
        <dbReference type="ARBA" id="ARBA00010178"/>
    </source>
</evidence>
<dbReference type="PANTHER" id="PTHR21256:SF2">
    <property type="entry name" value="HISTIDINE BIOSYNTHESIS TRIFUNCTIONAL PROTEIN"/>
    <property type="match status" value="1"/>
</dbReference>
<feature type="binding site" evidence="5 8">
    <location>
        <position position="191"/>
    </location>
    <ligand>
        <name>NAD(+)</name>
        <dbReference type="ChEBI" id="CHEBI:57540"/>
    </ligand>
</feature>
<protein>
    <recommendedName>
        <fullName evidence="5">Histidinol dehydrogenase</fullName>
        <shortName evidence="5">HDH</shortName>
        <ecNumber evidence="5">1.1.1.23</ecNumber>
    </recommendedName>
</protein>
<evidence type="ECO:0000256" key="2">
    <source>
        <dbReference type="ARBA" id="ARBA00022723"/>
    </source>
</evidence>
<feature type="binding site" evidence="5 10">
    <location>
        <position position="265"/>
    </location>
    <ligand>
        <name>Zn(2+)</name>
        <dbReference type="ChEBI" id="CHEBI:29105"/>
    </ligand>
</feature>
<feature type="binding site" evidence="5 9">
    <location>
        <position position="240"/>
    </location>
    <ligand>
        <name>substrate</name>
    </ligand>
</feature>
<evidence type="ECO:0000256" key="9">
    <source>
        <dbReference type="PIRSR" id="PIRSR000099-3"/>
    </source>
</evidence>
<keyword evidence="13" id="KW-1185">Reference proteome</keyword>
<feature type="binding site" evidence="5 8">
    <location>
        <position position="129"/>
    </location>
    <ligand>
        <name>NAD(+)</name>
        <dbReference type="ChEBI" id="CHEBI:57540"/>
    </ligand>
</feature>
<dbReference type="AlphaFoldDB" id="A0A5N0T9Q9"/>
<evidence type="ECO:0000256" key="4">
    <source>
        <dbReference type="ARBA" id="ARBA00023002"/>
    </source>
</evidence>
<keyword evidence="5 8" id="KW-0520">NAD</keyword>
<keyword evidence="3 5" id="KW-0862">Zinc</keyword>
<dbReference type="PANTHER" id="PTHR21256">
    <property type="entry name" value="HISTIDINOL DEHYDROGENASE HDH"/>
    <property type="match status" value="1"/>
</dbReference>
<comment type="function">
    <text evidence="5">Catalyzes the sequential NAD-dependent oxidations of L-histidinol to L-histidinaldehyde and then to L-histidine.</text>
</comment>
<dbReference type="EMBL" id="VYXP01000005">
    <property type="protein sequence ID" value="KAA9131692.1"/>
    <property type="molecule type" value="Genomic_DNA"/>
</dbReference>
<keyword evidence="2 5" id="KW-0479">Metal-binding</keyword>
<dbReference type="InterPro" id="IPR016161">
    <property type="entry name" value="Ald_DH/histidinol_DH"/>
</dbReference>
<feature type="binding site" evidence="5 9">
    <location>
        <position position="417"/>
    </location>
    <ligand>
        <name>substrate</name>
    </ligand>
</feature>
<dbReference type="Gene3D" id="3.40.50.1980">
    <property type="entry name" value="Nitrogenase molybdenum iron protein domain"/>
    <property type="match status" value="2"/>
</dbReference>
<reference evidence="12 13" key="1">
    <citation type="submission" date="2019-09" db="EMBL/GenBank/DDBJ databases">
        <title>Wenzhouxiangella sp. Genome sequencing and assembly.</title>
        <authorList>
            <person name="Zhang R."/>
        </authorList>
    </citation>
    <scope>NUCLEOTIDE SEQUENCE [LARGE SCALE GENOMIC DNA]</scope>
    <source>
        <strain evidence="12 13">W260</strain>
    </source>
</reference>
<evidence type="ECO:0000313" key="12">
    <source>
        <dbReference type="EMBL" id="KAA9131692.1"/>
    </source>
</evidence>
<evidence type="ECO:0000256" key="8">
    <source>
        <dbReference type="PIRSR" id="PIRSR000099-2"/>
    </source>
</evidence>
<keyword evidence="5" id="KW-0028">Amino-acid biosynthesis</keyword>
<dbReference type="Gene3D" id="1.20.5.1300">
    <property type="match status" value="1"/>
</dbReference>
<dbReference type="PIRSF" id="PIRSF000099">
    <property type="entry name" value="Histidinol_dh"/>
    <property type="match status" value="1"/>
</dbReference>
<dbReference type="CDD" id="cd06572">
    <property type="entry name" value="Histidinol_dh"/>
    <property type="match status" value="1"/>
</dbReference>
<evidence type="ECO:0000313" key="13">
    <source>
        <dbReference type="Proteomes" id="UP000325372"/>
    </source>
</evidence>
<dbReference type="GO" id="GO:0008270">
    <property type="term" value="F:zinc ion binding"/>
    <property type="evidence" value="ECO:0007669"/>
    <property type="project" value="UniProtKB-UniRule"/>
</dbReference>
<name>A0A5N0T9Q9_9GAMM</name>
<dbReference type="HAMAP" id="MF_01024">
    <property type="entry name" value="HisD"/>
    <property type="match status" value="1"/>
</dbReference>
<feature type="binding site" evidence="5 10">
    <location>
        <position position="363"/>
    </location>
    <ligand>
        <name>Zn(2+)</name>
        <dbReference type="ChEBI" id="CHEBI:29105"/>
    </ligand>
</feature>
<evidence type="ECO:0000256" key="11">
    <source>
        <dbReference type="RuleBase" id="RU004175"/>
    </source>
</evidence>
<dbReference type="InterPro" id="IPR022695">
    <property type="entry name" value="Histidinol_DH_monofunct"/>
</dbReference>
<feature type="binding site" evidence="5 8">
    <location>
        <position position="214"/>
    </location>
    <ligand>
        <name>NAD(+)</name>
        <dbReference type="ChEBI" id="CHEBI:57540"/>
    </ligand>
</feature>
<evidence type="ECO:0000256" key="6">
    <source>
        <dbReference type="PIRNR" id="PIRNR000099"/>
    </source>
</evidence>
<dbReference type="UniPathway" id="UPA00031">
    <property type="reaction ID" value="UER00014"/>
</dbReference>
<evidence type="ECO:0000256" key="7">
    <source>
        <dbReference type="PIRSR" id="PIRSR000099-1"/>
    </source>
</evidence>
<feature type="binding site" evidence="5 9">
    <location>
        <position position="363"/>
    </location>
    <ligand>
        <name>substrate</name>
    </ligand>
</feature>
<comment type="cofactor">
    <cofactor evidence="5 10">
        <name>Zn(2+)</name>
        <dbReference type="ChEBI" id="CHEBI:29105"/>
    </cofactor>
    <text evidence="5 10">Binds 1 zinc ion per subunit.</text>
</comment>
<proteinExistence type="inferred from homology"/>
<feature type="binding site" evidence="5 10">
    <location>
        <position position="422"/>
    </location>
    <ligand>
        <name>Zn(2+)</name>
        <dbReference type="ChEBI" id="CHEBI:29105"/>
    </ligand>
</feature>
<keyword evidence="5" id="KW-0368">Histidine biosynthesis</keyword>
<dbReference type="GO" id="GO:0000105">
    <property type="term" value="P:L-histidine biosynthetic process"/>
    <property type="evidence" value="ECO:0007669"/>
    <property type="project" value="UniProtKB-UniRule"/>
</dbReference>
<feature type="binding site" evidence="5 10">
    <location>
        <position position="262"/>
    </location>
    <ligand>
        <name>Zn(2+)</name>
        <dbReference type="ChEBI" id="CHEBI:29105"/>
    </ligand>
</feature>
<organism evidence="12 13">
    <name type="scientific">Marinihelvus fidelis</name>
    <dbReference type="NCBI Taxonomy" id="2613842"/>
    <lineage>
        <taxon>Bacteria</taxon>
        <taxon>Pseudomonadati</taxon>
        <taxon>Pseudomonadota</taxon>
        <taxon>Gammaproteobacteria</taxon>
        <taxon>Chromatiales</taxon>
        <taxon>Wenzhouxiangellaceae</taxon>
        <taxon>Marinihelvus</taxon>
    </lineage>
</organism>